<accession>M0HSN8</accession>
<comment type="caution">
    <text evidence="15">The sequence shown here is derived from an EMBL/GenBank/DDBJ whole genome shotgun (WGS) entry which is preliminary data.</text>
</comment>
<evidence type="ECO:0000259" key="14">
    <source>
        <dbReference type="PROSITE" id="PS50885"/>
    </source>
</evidence>
<feature type="domain" description="HAMP" evidence="14">
    <location>
        <begin position="373"/>
        <end position="426"/>
    </location>
</feature>
<feature type="domain" description="Methyl-accepting transducer" evidence="13">
    <location>
        <begin position="445"/>
        <end position="681"/>
    </location>
</feature>
<dbReference type="SMART" id="SM00304">
    <property type="entry name" value="HAMP"/>
    <property type="match status" value="3"/>
</dbReference>
<dbReference type="SMART" id="SM00283">
    <property type="entry name" value="MA"/>
    <property type="match status" value="1"/>
</dbReference>
<dbReference type="PRINTS" id="PR00260">
    <property type="entry name" value="CHEMTRNSDUCR"/>
</dbReference>
<organism evidence="15 16">
    <name type="scientific">Haloferax elongans ATCC BAA-1513</name>
    <dbReference type="NCBI Taxonomy" id="1230453"/>
    <lineage>
        <taxon>Archaea</taxon>
        <taxon>Methanobacteriati</taxon>
        <taxon>Methanobacteriota</taxon>
        <taxon>Stenosarchaea group</taxon>
        <taxon>Halobacteria</taxon>
        <taxon>Halobacteriales</taxon>
        <taxon>Haloferacaceae</taxon>
        <taxon>Haloferax</taxon>
    </lineage>
</organism>
<dbReference type="SUPFAM" id="SSF58104">
    <property type="entry name" value="Methyl-accepting chemotaxis protein (MCP) signaling domain"/>
    <property type="match status" value="1"/>
</dbReference>
<evidence type="ECO:0000256" key="2">
    <source>
        <dbReference type="ARBA" id="ARBA00022475"/>
    </source>
</evidence>
<evidence type="ECO:0000313" key="16">
    <source>
        <dbReference type="Proteomes" id="UP000011612"/>
    </source>
</evidence>
<dbReference type="PATRIC" id="fig|1230453.4.peg.1204"/>
<dbReference type="InterPro" id="IPR033479">
    <property type="entry name" value="dCache_1"/>
</dbReference>
<dbReference type="GO" id="GO:0006935">
    <property type="term" value="P:chemotaxis"/>
    <property type="evidence" value="ECO:0007669"/>
    <property type="project" value="UniProtKB-KW"/>
</dbReference>
<dbReference type="PANTHER" id="PTHR32089:SF112">
    <property type="entry name" value="LYSOZYME-LIKE PROTEIN-RELATED"/>
    <property type="match status" value="1"/>
</dbReference>
<dbReference type="GO" id="GO:0005886">
    <property type="term" value="C:plasma membrane"/>
    <property type="evidence" value="ECO:0007669"/>
    <property type="project" value="UniProtKB-SubCell"/>
</dbReference>
<evidence type="ECO:0000256" key="6">
    <source>
        <dbReference type="ARBA" id="ARBA00023136"/>
    </source>
</evidence>
<dbReference type="Gene3D" id="6.10.250.1910">
    <property type="match status" value="1"/>
</dbReference>
<keyword evidence="2" id="KW-1003">Cell membrane</keyword>
<evidence type="ECO:0000256" key="4">
    <source>
        <dbReference type="ARBA" id="ARBA00022692"/>
    </source>
</evidence>
<dbReference type="InterPro" id="IPR029151">
    <property type="entry name" value="Sensor-like_sf"/>
</dbReference>
<dbReference type="OrthoDB" id="8523at2157"/>
<keyword evidence="6 12" id="KW-0472">Membrane</keyword>
<evidence type="ECO:0000256" key="3">
    <source>
        <dbReference type="ARBA" id="ARBA00022500"/>
    </source>
</evidence>
<feature type="region of interest" description="Disordered" evidence="11">
    <location>
        <begin position="731"/>
        <end position="779"/>
    </location>
</feature>
<feature type="compositionally biased region" description="Basic and acidic residues" evidence="11">
    <location>
        <begin position="731"/>
        <end position="741"/>
    </location>
</feature>
<keyword evidence="3" id="KW-0145">Chemotaxis</keyword>
<proteinExistence type="inferred from homology"/>
<evidence type="ECO:0000259" key="13">
    <source>
        <dbReference type="PROSITE" id="PS50111"/>
    </source>
</evidence>
<dbReference type="CDD" id="cd06225">
    <property type="entry name" value="HAMP"/>
    <property type="match status" value="2"/>
</dbReference>
<dbReference type="RefSeq" id="WP_008323379.1">
    <property type="nucleotide sequence ID" value="NZ_AOLK01000012.1"/>
</dbReference>
<dbReference type="GO" id="GO:0004888">
    <property type="term" value="F:transmembrane signaling receptor activity"/>
    <property type="evidence" value="ECO:0007669"/>
    <property type="project" value="InterPro"/>
</dbReference>
<dbReference type="GO" id="GO:0007165">
    <property type="term" value="P:signal transduction"/>
    <property type="evidence" value="ECO:0007669"/>
    <property type="project" value="UniProtKB-KW"/>
</dbReference>
<dbReference type="AlphaFoldDB" id="M0HSN8"/>
<reference evidence="15 16" key="1">
    <citation type="journal article" date="2014" name="PLoS Genet.">
        <title>Phylogenetically driven sequencing of extremely halophilic archaea reveals strategies for static and dynamic osmo-response.</title>
        <authorList>
            <person name="Becker E.A."/>
            <person name="Seitzer P.M."/>
            <person name="Tritt A."/>
            <person name="Larsen D."/>
            <person name="Krusor M."/>
            <person name="Yao A.I."/>
            <person name="Wu D."/>
            <person name="Madern D."/>
            <person name="Eisen J.A."/>
            <person name="Darling A.E."/>
            <person name="Facciotti M.T."/>
        </authorList>
    </citation>
    <scope>NUCLEOTIDE SEQUENCE [LARGE SCALE GENOMIC DNA]</scope>
    <source>
        <strain evidence="15 16">ATCC BAA-1513</strain>
    </source>
</reference>
<dbReference type="InterPro" id="IPR004090">
    <property type="entry name" value="Chemotax_Me-accpt_rcpt"/>
</dbReference>
<dbReference type="Pfam" id="PF00015">
    <property type="entry name" value="MCPsignal"/>
    <property type="match status" value="1"/>
</dbReference>
<dbReference type="Proteomes" id="UP000011612">
    <property type="component" value="Unassembled WGS sequence"/>
</dbReference>
<dbReference type="Gene3D" id="3.30.450.20">
    <property type="entry name" value="PAS domain"/>
    <property type="match status" value="2"/>
</dbReference>
<feature type="domain" description="HAMP" evidence="14">
    <location>
        <begin position="314"/>
        <end position="366"/>
    </location>
</feature>
<comment type="subcellular location">
    <subcellularLocation>
        <location evidence="1">Cell membrane</location>
        <topology evidence="1">Multi-pass membrane protein</topology>
    </subcellularLocation>
</comment>
<dbReference type="InterPro" id="IPR004089">
    <property type="entry name" value="MCPsignal_dom"/>
</dbReference>
<evidence type="ECO:0000256" key="1">
    <source>
        <dbReference type="ARBA" id="ARBA00004651"/>
    </source>
</evidence>
<keyword evidence="5 12" id="KW-1133">Transmembrane helix</keyword>
<evidence type="ECO:0000256" key="8">
    <source>
        <dbReference type="ARBA" id="ARBA00029447"/>
    </source>
</evidence>
<dbReference type="SUPFAM" id="SSF103190">
    <property type="entry name" value="Sensory domain-like"/>
    <property type="match status" value="1"/>
</dbReference>
<dbReference type="CDD" id="cd12912">
    <property type="entry name" value="PDC2_MCP_like"/>
    <property type="match status" value="1"/>
</dbReference>
<evidence type="ECO:0000256" key="5">
    <source>
        <dbReference type="ARBA" id="ARBA00022989"/>
    </source>
</evidence>
<dbReference type="CDD" id="cd11386">
    <property type="entry name" value="MCP_signal"/>
    <property type="match status" value="1"/>
</dbReference>
<gene>
    <name evidence="15" type="ORF">C453_06249</name>
</gene>
<feature type="coiled-coil region" evidence="10">
    <location>
        <begin position="358"/>
        <end position="392"/>
    </location>
</feature>
<sequence length="779" mass="82809">MSRLDRVLPSRIRESYLLKFALALLVIVVLIAAVGVGVQGQTESTIKSDVRADLTARAEAESSSIGQWRERHAAVTRMLSDHPTLRTGDNAAIQSHLRSEMSKKLPAGTQSVHYIDTREGTVVTSTNDAAVGKDLSSQPWFGRLGFSNFETVFVSDPYVNENGKTVVAFVSPVNRVFNGAVVITVDVSDLSSQFNAADNGSFTYVVDSGGKVLFARNEDKRLTSYLADDNASSTAIEQGARGESGFITDGAKEQELDADYVAAYAPIQGTDWILVKHTPTSSAYEVVSDVRNGILLFIGIALGGVIVLGGTIGRGTASSLSKLSDRARDIEAGDYDVTLESDREDELGVLYDSIAGMRDSLVERMSAARELNETLERKAEAYEDAMQEAAAGDLSRRVDTESENEAMEAIGIAFNQMLDDLEATVAQVQTFADDVVEASQQVSDGADRVTEATSEVNQSIREISDGTVEQADKLDGVANEMSTLSATIEEIAASANEVADTFDHVASRGRVGHDLGQDALTKMNTIEAASDETAGAIEELDEQMAQVGEVVTLIEDIADQTNILALNASIEAARAGEAGEGFAVVAAEVKDLAEETREATQEISELLAGLRDQTNTSVDRIHEMSDHVSEGSDSVDEAVDAFDEIVDGIENAHDGVQEITHATDSQADSTQQVAEMVDHISAISEETTAEAETVATAADEGASVTEDVASQIDRLAARSMELQSMLEHFESSVDTGEKGLGADESTASEQAHADEPASVAADGGEGEADTATEAPDEQH</sequence>
<evidence type="ECO:0000256" key="12">
    <source>
        <dbReference type="SAM" id="Phobius"/>
    </source>
</evidence>
<dbReference type="SUPFAM" id="SSF158472">
    <property type="entry name" value="HAMP domain-like"/>
    <property type="match status" value="1"/>
</dbReference>
<comment type="similarity">
    <text evidence="8">Belongs to the methyl-accepting chemotaxis (MCP) protein family.</text>
</comment>
<dbReference type="PROSITE" id="PS50885">
    <property type="entry name" value="HAMP"/>
    <property type="match status" value="2"/>
</dbReference>
<evidence type="ECO:0000256" key="9">
    <source>
        <dbReference type="PROSITE-ProRule" id="PRU00284"/>
    </source>
</evidence>
<evidence type="ECO:0000313" key="15">
    <source>
        <dbReference type="EMBL" id="ELZ86717.1"/>
    </source>
</evidence>
<keyword evidence="10" id="KW-0175">Coiled coil</keyword>
<dbReference type="STRING" id="1230453.C453_06249"/>
<dbReference type="EMBL" id="AOLK01000012">
    <property type="protein sequence ID" value="ELZ86717.1"/>
    <property type="molecule type" value="Genomic_DNA"/>
</dbReference>
<protein>
    <submittedName>
        <fullName evidence="15">Transducer protein cosT/halobacterial transducer protein IV</fullName>
    </submittedName>
</protein>
<keyword evidence="16" id="KW-1185">Reference proteome</keyword>
<dbReference type="PROSITE" id="PS50111">
    <property type="entry name" value="CHEMOTAXIS_TRANSDUC_2"/>
    <property type="match status" value="1"/>
</dbReference>
<evidence type="ECO:0000256" key="7">
    <source>
        <dbReference type="ARBA" id="ARBA00023224"/>
    </source>
</evidence>
<feature type="transmembrane region" description="Helical" evidence="12">
    <location>
        <begin position="20"/>
        <end position="38"/>
    </location>
</feature>
<dbReference type="PANTHER" id="PTHR32089">
    <property type="entry name" value="METHYL-ACCEPTING CHEMOTAXIS PROTEIN MCPB"/>
    <property type="match status" value="1"/>
</dbReference>
<keyword evidence="7 9" id="KW-0807">Transducer</keyword>
<dbReference type="Pfam" id="PF02743">
    <property type="entry name" value="dCache_1"/>
    <property type="match status" value="1"/>
</dbReference>
<name>M0HSN8_HALEO</name>
<feature type="transmembrane region" description="Helical" evidence="12">
    <location>
        <begin position="294"/>
        <end position="313"/>
    </location>
</feature>
<evidence type="ECO:0000256" key="10">
    <source>
        <dbReference type="SAM" id="Coils"/>
    </source>
</evidence>
<dbReference type="Pfam" id="PF00672">
    <property type="entry name" value="HAMP"/>
    <property type="match status" value="2"/>
</dbReference>
<evidence type="ECO:0000256" key="11">
    <source>
        <dbReference type="SAM" id="MobiDB-lite"/>
    </source>
</evidence>
<keyword evidence="4 12" id="KW-0812">Transmembrane</keyword>
<dbReference type="Gene3D" id="1.10.287.950">
    <property type="entry name" value="Methyl-accepting chemotaxis protein"/>
    <property type="match status" value="1"/>
</dbReference>
<dbReference type="InterPro" id="IPR003660">
    <property type="entry name" value="HAMP_dom"/>
</dbReference>